<comment type="caution">
    <text evidence="6">The sequence shown here is derived from an EMBL/GenBank/DDBJ whole genome shotgun (WGS) entry which is preliminary data.</text>
</comment>
<dbReference type="Proteomes" id="UP001212841">
    <property type="component" value="Unassembled WGS sequence"/>
</dbReference>
<dbReference type="Pfam" id="PF02518">
    <property type="entry name" value="HATPase_c"/>
    <property type="match status" value="1"/>
</dbReference>
<sequence>MIVKPLDADTHPDPGTEDLQQPEISQDASEDIGLFVTVTDTGIGMSEEAQAKLFQRFSQATLRTYREYGGSGLGLHISKQMVQVMGGDIKVESELGKGTTFSFWVRVGRDKEEGLAPDRQSPKEESVGVAVRHVGGGDPVVRHDLPERKVGDGGVEELDPNNLELRKAYGSESGKVAEAGQQRKVHVLVVEDNLINQRVLTRQLQLGGFTTIVANNGMEALKSVAEDKHIDIVLMDVEMPVMDGIEATSQLRQRERDAQAAYNDTSPTSLHVPIIGLSGNARSEHRDRAIGAGMDEYVVKPYNKNELFDLINRWAGKRRGGGGM</sequence>
<dbReference type="GO" id="GO:0016772">
    <property type="term" value="F:transferase activity, transferring phosphorus-containing groups"/>
    <property type="evidence" value="ECO:0007669"/>
    <property type="project" value="InterPro"/>
</dbReference>
<protein>
    <submittedName>
        <fullName evidence="6">Uncharacterized protein</fullName>
    </submittedName>
</protein>
<dbReference type="EMBL" id="JADGJD010000770">
    <property type="protein sequence ID" value="KAJ3048575.1"/>
    <property type="molecule type" value="Genomic_DNA"/>
</dbReference>
<dbReference type="Pfam" id="PF00072">
    <property type="entry name" value="Response_reg"/>
    <property type="match status" value="1"/>
</dbReference>
<dbReference type="InterPro" id="IPR001789">
    <property type="entry name" value="Sig_transdc_resp-reg_receiver"/>
</dbReference>
<evidence type="ECO:0000259" key="4">
    <source>
        <dbReference type="PROSITE" id="PS50109"/>
    </source>
</evidence>
<dbReference type="SMART" id="SM00448">
    <property type="entry name" value="REC"/>
    <property type="match status" value="1"/>
</dbReference>
<name>A0AAD5X3V7_9FUNG</name>
<feature type="compositionally biased region" description="Basic and acidic residues" evidence="3">
    <location>
        <begin position="1"/>
        <end position="14"/>
    </location>
</feature>
<evidence type="ECO:0000256" key="3">
    <source>
        <dbReference type="SAM" id="MobiDB-lite"/>
    </source>
</evidence>
<dbReference type="PANTHER" id="PTHR45339">
    <property type="entry name" value="HYBRID SIGNAL TRANSDUCTION HISTIDINE KINASE J"/>
    <property type="match status" value="1"/>
</dbReference>
<feature type="modified residue" description="4-aspartylphosphate" evidence="2">
    <location>
        <position position="236"/>
    </location>
</feature>
<dbReference type="InterPro" id="IPR005467">
    <property type="entry name" value="His_kinase_dom"/>
</dbReference>
<dbReference type="CDD" id="cd17546">
    <property type="entry name" value="REC_hyHK_CKI1_RcsC-like"/>
    <property type="match status" value="1"/>
</dbReference>
<feature type="domain" description="Histidine kinase" evidence="4">
    <location>
        <begin position="34"/>
        <end position="109"/>
    </location>
</feature>
<reference evidence="6" key="1">
    <citation type="submission" date="2020-05" db="EMBL/GenBank/DDBJ databases">
        <title>Phylogenomic resolution of chytrid fungi.</title>
        <authorList>
            <person name="Stajich J.E."/>
            <person name="Amses K."/>
            <person name="Simmons R."/>
            <person name="Seto K."/>
            <person name="Myers J."/>
            <person name="Bonds A."/>
            <person name="Quandt C.A."/>
            <person name="Barry K."/>
            <person name="Liu P."/>
            <person name="Grigoriev I."/>
            <person name="Longcore J.E."/>
            <person name="James T.Y."/>
        </authorList>
    </citation>
    <scope>NUCLEOTIDE SEQUENCE</scope>
    <source>
        <strain evidence="6">JEL0318</strain>
    </source>
</reference>
<proteinExistence type="predicted"/>
<dbReference type="PROSITE" id="PS50109">
    <property type="entry name" value="HIS_KIN"/>
    <property type="match status" value="1"/>
</dbReference>
<dbReference type="AlphaFoldDB" id="A0AAD5X3V7"/>
<keyword evidence="7" id="KW-1185">Reference proteome</keyword>
<evidence type="ECO:0000256" key="2">
    <source>
        <dbReference type="PROSITE-ProRule" id="PRU00169"/>
    </source>
</evidence>
<dbReference type="Gene3D" id="3.30.565.10">
    <property type="entry name" value="Histidine kinase-like ATPase, C-terminal domain"/>
    <property type="match status" value="1"/>
</dbReference>
<evidence type="ECO:0000313" key="6">
    <source>
        <dbReference type="EMBL" id="KAJ3048575.1"/>
    </source>
</evidence>
<dbReference type="PROSITE" id="PS50110">
    <property type="entry name" value="RESPONSE_REGULATORY"/>
    <property type="match status" value="1"/>
</dbReference>
<dbReference type="SUPFAM" id="SSF55874">
    <property type="entry name" value="ATPase domain of HSP90 chaperone/DNA topoisomerase II/histidine kinase"/>
    <property type="match status" value="1"/>
</dbReference>
<accession>A0AAD5X3V7</accession>
<dbReference type="SUPFAM" id="SSF52172">
    <property type="entry name" value="CheY-like"/>
    <property type="match status" value="1"/>
</dbReference>
<feature type="domain" description="Response regulatory" evidence="5">
    <location>
        <begin position="186"/>
        <end position="315"/>
    </location>
</feature>
<dbReference type="InterPro" id="IPR004358">
    <property type="entry name" value="Sig_transdc_His_kin-like_C"/>
</dbReference>
<feature type="region of interest" description="Disordered" evidence="3">
    <location>
        <begin position="1"/>
        <end position="26"/>
    </location>
</feature>
<dbReference type="InterPro" id="IPR003594">
    <property type="entry name" value="HATPase_dom"/>
</dbReference>
<dbReference type="GO" id="GO:0000160">
    <property type="term" value="P:phosphorelay signal transduction system"/>
    <property type="evidence" value="ECO:0007669"/>
    <property type="project" value="InterPro"/>
</dbReference>
<dbReference type="PANTHER" id="PTHR45339:SF5">
    <property type="entry name" value="HISTIDINE KINASE"/>
    <property type="match status" value="1"/>
</dbReference>
<evidence type="ECO:0000313" key="7">
    <source>
        <dbReference type="Proteomes" id="UP001212841"/>
    </source>
</evidence>
<dbReference type="SMART" id="SM00387">
    <property type="entry name" value="HATPase_c"/>
    <property type="match status" value="1"/>
</dbReference>
<gene>
    <name evidence="6" type="ORF">HK097_010428</name>
</gene>
<evidence type="ECO:0000256" key="1">
    <source>
        <dbReference type="ARBA" id="ARBA00022553"/>
    </source>
</evidence>
<evidence type="ECO:0000259" key="5">
    <source>
        <dbReference type="PROSITE" id="PS50110"/>
    </source>
</evidence>
<organism evidence="6 7">
    <name type="scientific">Rhizophlyctis rosea</name>
    <dbReference type="NCBI Taxonomy" id="64517"/>
    <lineage>
        <taxon>Eukaryota</taxon>
        <taxon>Fungi</taxon>
        <taxon>Fungi incertae sedis</taxon>
        <taxon>Chytridiomycota</taxon>
        <taxon>Chytridiomycota incertae sedis</taxon>
        <taxon>Chytridiomycetes</taxon>
        <taxon>Rhizophlyctidales</taxon>
        <taxon>Rhizophlyctidaceae</taxon>
        <taxon>Rhizophlyctis</taxon>
    </lineage>
</organism>
<dbReference type="InterPro" id="IPR011006">
    <property type="entry name" value="CheY-like_superfamily"/>
</dbReference>
<dbReference type="PRINTS" id="PR00344">
    <property type="entry name" value="BCTRLSENSOR"/>
</dbReference>
<keyword evidence="1 2" id="KW-0597">Phosphoprotein</keyword>
<dbReference type="InterPro" id="IPR036890">
    <property type="entry name" value="HATPase_C_sf"/>
</dbReference>
<dbReference type="Gene3D" id="3.40.50.2300">
    <property type="match status" value="1"/>
</dbReference>